<keyword evidence="5" id="KW-1185">Reference proteome</keyword>
<dbReference type="GO" id="GO:0000256">
    <property type="term" value="P:allantoin catabolic process"/>
    <property type="evidence" value="ECO:0007669"/>
    <property type="project" value="UniProtKB-UniRule"/>
</dbReference>
<dbReference type="PANTHER" id="PTHR12045">
    <property type="entry name" value="ALLANTOICASE"/>
    <property type="match status" value="1"/>
</dbReference>
<dbReference type="RefSeq" id="WP_130345875.1">
    <property type="nucleotide sequence ID" value="NZ_SGWQ01000007.1"/>
</dbReference>
<dbReference type="NCBIfam" id="TIGR02961">
    <property type="entry name" value="allantoicase"/>
    <property type="match status" value="1"/>
</dbReference>
<proteinExistence type="inferred from homology"/>
<dbReference type="SUPFAM" id="SSF49785">
    <property type="entry name" value="Galactose-binding domain-like"/>
    <property type="match status" value="2"/>
</dbReference>
<gene>
    <name evidence="2" type="primary">alc</name>
    <name evidence="4" type="ORF">EV193_10743</name>
</gene>
<dbReference type="GO" id="GO:0006144">
    <property type="term" value="P:purine nucleobase metabolic process"/>
    <property type="evidence" value="ECO:0007669"/>
    <property type="project" value="UniProtKB-KW"/>
</dbReference>
<dbReference type="InterPro" id="IPR008979">
    <property type="entry name" value="Galactose-bd-like_sf"/>
</dbReference>
<comment type="similarity">
    <text evidence="1 2">Belongs to the allantoicase family.</text>
</comment>
<comment type="caution">
    <text evidence="4">The sequence shown here is derived from an EMBL/GenBank/DDBJ whole genome shotgun (WGS) entry which is preliminary data.</text>
</comment>
<keyword evidence="2" id="KW-0659">Purine metabolism</keyword>
<feature type="domain" description="Allantoicase" evidence="3">
    <location>
        <begin position="265"/>
        <end position="310"/>
    </location>
</feature>
<comment type="pathway">
    <text evidence="2">Nitrogen metabolism; (S)-allantoin degradation; (S)-ureidoglycolate from allantoate (aminidohydrolase route): step 1/1.</text>
</comment>
<dbReference type="Proteomes" id="UP000294257">
    <property type="component" value="Unassembled WGS sequence"/>
</dbReference>
<sequence>MTDFTDLPDLAVRSVGGGVVAANDELFAERENLIRPEAPVFQPHTFGHKGQIYDGWETRRRREPGHDWAIVRLGVPGIVRGIVVDTAFFVGNYPEHCSIEGATMHGYPSPEELADADWIELVPKSPLTGDTRTPFTVDSPRRFTHIRLNIFPDGGVARLRVHGEAVPHPDHFAEVSVDLAAMENGAVVTGCSNEFFGVPGNLLLPGNPKNMGDGWETARNRGPDNEWVEIRLAAQGIVRQVEIDTTHFVGNAPGWCTLTGDDGIEILPRTRLQPDTPHRFRIEEVDDPVRTIRVDTYPDGGFGRLRVIGSFTSEGLYEMVQRFVDSTDPQRQK</sequence>
<dbReference type="PANTHER" id="PTHR12045:SF3">
    <property type="entry name" value="INACTIVE ALLANTOICASE-RELATED"/>
    <property type="match status" value="1"/>
</dbReference>
<evidence type="ECO:0000256" key="2">
    <source>
        <dbReference type="HAMAP-Rule" id="MF_00813"/>
    </source>
</evidence>
<dbReference type="InterPro" id="IPR005164">
    <property type="entry name" value="Allantoicase"/>
</dbReference>
<name>A0A4Q7KMD9_9PSEU</name>
<dbReference type="Pfam" id="PF03561">
    <property type="entry name" value="Allantoicase"/>
    <property type="match status" value="3"/>
</dbReference>
<comment type="catalytic activity">
    <reaction evidence="2">
        <text>allantoate + H2O = (S)-ureidoglycolate + urea</text>
        <dbReference type="Rhea" id="RHEA:11016"/>
        <dbReference type="ChEBI" id="CHEBI:15377"/>
        <dbReference type="ChEBI" id="CHEBI:16199"/>
        <dbReference type="ChEBI" id="CHEBI:17536"/>
        <dbReference type="ChEBI" id="CHEBI:57296"/>
        <dbReference type="EC" id="3.5.3.4"/>
    </reaction>
</comment>
<dbReference type="EMBL" id="SGWQ01000007">
    <property type="protein sequence ID" value="RZS36362.1"/>
    <property type="molecule type" value="Genomic_DNA"/>
</dbReference>
<dbReference type="GO" id="GO:0004037">
    <property type="term" value="F:allantoicase activity"/>
    <property type="evidence" value="ECO:0007669"/>
    <property type="project" value="UniProtKB-UniRule"/>
</dbReference>
<accession>A0A4Q7KMD9</accession>
<evidence type="ECO:0000256" key="1">
    <source>
        <dbReference type="ARBA" id="ARBA00009242"/>
    </source>
</evidence>
<feature type="domain" description="Allantoicase" evidence="3">
    <location>
        <begin position="16"/>
        <end position="165"/>
    </location>
</feature>
<dbReference type="OrthoDB" id="2078334at2"/>
<dbReference type="Gene3D" id="2.60.120.260">
    <property type="entry name" value="Galactose-binding domain-like"/>
    <property type="match status" value="2"/>
</dbReference>
<dbReference type="HAMAP" id="MF_00813">
    <property type="entry name" value="Allantoicase"/>
    <property type="match status" value="1"/>
</dbReference>
<organism evidence="4 5">
    <name type="scientific">Herbihabitans rhizosphaerae</name>
    <dbReference type="NCBI Taxonomy" id="1872711"/>
    <lineage>
        <taxon>Bacteria</taxon>
        <taxon>Bacillati</taxon>
        <taxon>Actinomycetota</taxon>
        <taxon>Actinomycetes</taxon>
        <taxon>Pseudonocardiales</taxon>
        <taxon>Pseudonocardiaceae</taxon>
        <taxon>Herbihabitans</taxon>
    </lineage>
</organism>
<reference evidence="4 5" key="1">
    <citation type="submission" date="2019-02" db="EMBL/GenBank/DDBJ databases">
        <title>Genomic Encyclopedia of Type Strains, Phase IV (KMG-IV): sequencing the most valuable type-strain genomes for metagenomic binning, comparative biology and taxonomic classification.</title>
        <authorList>
            <person name="Goeker M."/>
        </authorList>
    </citation>
    <scope>NUCLEOTIDE SEQUENCE [LARGE SCALE GENOMIC DNA]</scope>
    <source>
        <strain evidence="4 5">DSM 101727</strain>
    </source>
</reference>
<dbReference type="EC" id="3.5.3.4" evidence="2"/>
<keyword evidence="2" id="KW-0378">Hydrolase</keyword>
<protein>
    <recommendedName>
        <fullName evidence="2">Probable allantoicase</fullName>
        <ecNumber evidence="2">3.5.3.4</ecNumber>
    </recommendedName>
    <alternativeName>
        <fullName evidence="2">Allantoate amidinohydrolase</fullName>
    </alternativeName>
</protein>
<dbReference type="AlphaFoldDB" id="A0A4Q7KMD9"/>
<evidence type="ECO:0000313" key="4">
    <source>
        <dbReference type="EMBL" id="RZS36362.1"/>
    </source>
</evidence>
<evidence type="ECO:0000313" key="5">
    <source>
        <dbReference type="Proteomes" id="UP000294257"/>
    </source>
</evidence>
<dbReference type="UniPathway" id="UPA00395">
    <property type="reaction ID" value="UER00654"/>
</dbReference>
<dbReference type="InterPro" id="IPR015908">
    <property type="entry name" value="Allantoicase_dom"/>
</dbReference>
<evidence type="ECO:0000259" key="3">
    <source>
        <dbReference type="Pfam" id="PF03561"/>
    </source>
</evidence>
<feature type="domain" description="Allantoicase" evidence="3">
    <location>
        <begin position="185"/>
        <end position="259"/>
    </location>
</feature>